<name>A0A3N1DB64_9ACTN</name>
<sequence length="60" mass="6459">MPGAPAARLRNPLQPFSFAVRFVFGLLVVFTVVGVGHAVVNDRAYFLGVGTGRLSVFIPR</sequence>
<dbReference type="Proteomes" id="UP000272400">
    <property type="component" value="Unassembled WGS sequence"/>
</dbReference>
<keyword evidence="1" id="KW-0472">Membrane</keyword>
<organism evidence="2 3">
    <name type="scientific">Actinocorallia herbida</name>
    <dbReference type="NCBI Taxonomy" id="58109"/>
    <lineage>
        <taxon>Bacteria</taxon>
        <taxon>Bacillati</taxon>
        <taxon>Actinomycetota</taxon>
        <taxon>Actinomycetes</taxon>
        <taxon>Streptosporangiales</taxon>
        <taxon>Thermomonosporaceae</taxon>
        <taxon>Actinocorallia</taxon>
    </lineage>
</organism>
<dbReference type="EMBL" id="RJKE01000001">
    <property type="protein sequence ID" value="ROO90767.1"/>
    <property type="molecule type" value="Genomic_DNA"/>
</dbReference>
<evidence type="ECO:0000256" key="1">
    <source>
        <dbReference type="SAM" id="Phobius"/>
    </source>
</evidence>
<evidence type="ECO:0000313" key="3">
    <source>
        <dbReference type="Proteomes" id="UP000272400"/>
    </source>
</evidence>
<gene>
    <name evidence="2" type="ORF">EDD29_8506</name>
</gene>
<keyword evidence="1" id="KW-1133">Transmembrane helix</keyword>
<dbReference type="RefSeq" id="WP_170201780.1">
    <property type="nucleotide sequence ID" value="NZ_RJKE01000001.1"/>
</dbReference>
<reference evidence="2 3" key="1">
    <citation type="submission" date="2018-11" db="EMBL/GenBank/DDBJ databases">
        <title>Sequencing the genomes of 1000 actinobacteria strains.</title>
        <authorList>
            <person name="Klenk H.-P."/>
        </authorList>
    </citation>
    <scope>NUCLEOTIDE SEQUENCE [LARGE SCALE GENOMIC DNA]</scope>
    <source>
        <strain evidence="2 3">DSM 44254</strain>
    </source>
</reference>
<accession>A0A3N1DB64</accession>
<feature type="transmembrane region" description="Helical" evidence="1">
    <location>
        <begin position="18"/>
        <end position="40"/>
    </location>
</feature>
<comment type="caution">
    <text evidence="2">The sequence shown here is derived from an EMBL/GenBank/DDBJ whole genome shotgun (WGS) entry which is preliminary data.</text>
</comment>
<dbReference type="AlphaFoldDB" id="A0A3N1DB64"/>
<proteinExistence type="predicted"/>
<keyword evidence="3" id="KW-1185">Reference proteome</keyword>
<protein>
    <submittedName>
        <fullName evidence="2">Uncharacterized protein</fullName>
    </submittedName>
</protein>
<keyword evidence="1" id="KW-0812">Transmembrane</keyword>
<evidence type="ECO:0000313" key="2">
    <source>
        <dbReference type="EMBL" id="ROO90767.1"/>
    </source>
</evidence>